<dbReference type="InterPro" id="IPR036477">
    <property type="entry name" value="Formyl_transf_N_sf"/>
</dbReference>
<evidence type="ECO:0000256" key="1">
    <source>
        <dbReference type="ARBA" id="ARBA00010699"/>
    </source>
</evidence>
<dbReference type="Gene3D" id="3.40.50.12230">
    <property type="match status" value="1"/>
</dbReference>
<dbReference type="SUPFAM" id="SSF53328">
    <property type="entry name" value="Formyltransferase"/>
    <property type="match status" value="1"/>
</dbReference>
<dbReference type="GO" id="GO:0005739">
    <property type="term" value="C:mitochondrion"/>
    <property type="evidence" value="ECO:0007669"/>
    <property type="project" value="TreeGrafter"/>
</dbReference>
<dbReference type="InterPro" id="IPR005793">
    <property type="entry name" value="Formyl_trans_C"/>
</dbReference>
<dbReference type="InterPro" id="IPR002376">
    <property type="entry name" value="Formyl_transf_N"/>
</dbReference>
<evidence type="ECO:0000256" key="2">
    <source>
        <dbReference type="ARBA" id="ARBA00012261"/>
    </source>
</evidence>
<evidence type="ECO:0000259" key="6">
    <source>
        <dbReference type="Pfam" id="PF02911"/>
    </source>
</evidence>
<dbReference type="EMBL" id="SWFT01000119">
    <property type="protein sequence ID" value="KAA8899981.1"/>
    <property type="molecule type" value="Genomic_DNA"/>
</dbReference>
<dbReference type="Pfam" id="PF02911">
    <property type="entry name" value="Formyl_trans_C"/>
    <property type="match status" value="1"/>
</dbReference>
<accession>A0A642UQT3</accession>
<dbReference type="GO" id="GO:0004479">
    <property type="term" value="F:methionyl-tRNA formyltransferase activity"/>
    <property type="evidence" value="ECO:0007669"/>
    <property type="project" value="UniProtKB-EC"/>
</dbReference>
<keyword evidence="8" id="KW-1185">Reference proteome</keyword>
<dbReference type="EC" id="2.1.2.9" evidence="2"/>
<evidence type="ECO:0000259" key="5">
    <source>
        <dbReference type="Pfam" id="PF00551"/>
    </source>
</evidence>
<dbReference type="CDD" id="cd08646">
    <property type="entry name" value="FMT_core_Met-tRNA-FMT_N"/>
    <property type="match status" value="1"/>
</dbReference>
<evidence type="ECO:0000313" key="7">
    <source>
        <dbReference type="EMBL" id="KAA8899981.1"/>
    </source>
</evidence>
<dbReference type="Pfam" id="PF00551">
    <property type="entry name" value="Formyl_trans_N"/>
    <property type="match status" value="1"/>
</dbReference>
<keyword evidence="3" id="KW-0808">Transferase</keyword>
<dbReference type="GeneID" id="54782673"/>
<dbReference type="Proteomes" id="UP000449547">
    <property type="component" value="Unassembled WGS sequence"/>
</dbReference>
<keyword evidence="4" id="KW-0648">Protein biosynthesis</keyword>
<dbReference type="VEuPathDB" id="FungiDB:DIURU_004022"/>
<reference evidence="7 8" key="1">
    <citation type="submission" date="2019-07" db="EMBL/GenBank/DDBJ databases">
        <title>Genome assembly of two rare yeast pathogens: Diutina rugosa and Trichomonascus ciferrii.</title>
        <authorList>
            <person name="Mixao V."/>
            <person name="Saus E."/>
            <person name="Hansen A."/>
            <person name="Lass-Flor C."/>
            <person name="Gabaldon T."/>
        </authorList>
    </citation>
    <scope>NUCLEOTIDE SEQUENCE [LARGE SCALE GENOMIC DNA]</scope>
    <source>
        <strain evidence="7 8">CBS 613</strain>
    </source>
</reference>
<sequence>MHFTRVFTRSLSRTGLRIAFFGSDGFSVASLQHLHKLHQDQPGVVDAIDVVSRTIKPTGRGMKQKKELPIGECAQALGLTVRRADSADDIIRLGDENDYNMVVAVSYGQLIPAAFISRCEYGGLNVHPSLLPKYSGSSPIQYALLNDDLATGVTVQSLHPTKFDHGDIIVQSDPVAIHAHDNYASLAERLGDLGGRHLASVLANQWYLPTHPRVKKTYEFSLARKIKPAQLQINWHQLDSRQVKRMYDALGPLYTYKFVDLPKKRKQEYQRVILSGITEADGGKELAPGQFAINASTGNLEVGCADDSKISVTKVKQQCCEEETPAKFTGSLRKRTGDTDPVFEWRES</sequence>
<feature type="domain" description="Formyl transferase N-terminal" evidence="5">
    <location>
        <begin position="17"/>
        <end position="201"/>
    </location>
</feature>
<evidence type="ECO:0000256" key="3">
    <source>
        <dbReference type="ARBA" id="ARBA00022679"/>
    </source>
</evidence>
<proteinExistence type="inferred from homology"/>
<dbReference type="PANTHER" id="PTHR11138:SF5">
    <property type="entry name" value="METHIONYL-TRNA FORMYLTRANSFERASE, MITOCHONDRIAL"/>
    <property type="match status" value="1"/>
</dbReference>
<dbReference type="OMA" id="GASPIHE"/>
<dbReference type="PANTHER" id="PTHR11138">
    <property type="entry name" value="METHIONYL-TRNA FORMYLTRANSFERASE"/>
    <property type="match status" value="1"/>
</dbReference>
<dbReference type="InterPro" id="IPR041711">
    <property type="entry name" value="Met-tRNA-FMT_N"/>
</dbReference>
<evidence type="ECO:0000256" key="4">
    <source>
        <dbReference type="ARBA" id="ARBA00022917"/>
    </source>
</evidence>
<dbReference type="RefSeq" id="XP_034011192.1">
    <property type="nucleotide sequence ID" value="XM_034156850.1"/>
</dbReference>
<feature type="domain" description="Formyl transferase C-terminal" evidence="6">
    <location>
        <begin position="225"/>
        <end position="329"/>
    </location>
</feature>
<protein>
    <recommendedName>
        <fullName evidence="2">methionyl-tRNA formyltransferase</fullName>
        <ecNumber evidence="2">2.1.2.9</ecNumber>
    </recommendedName>
</protein>
<dbReference type="OrthoDB" id="10268103at2759"/>
<gene>
    <name evidence="7" type="ORF">DIURU_004022</name>
</gene>
<comment type="caution">
    <text evidence="7">The sequence shown here is derived from an EMBL/GenBank/DDBJ whole genome shotgun (WGS) entry which is preliminary data.</text>
</comment>
<name>A0A642UQT3_DIURU</name>
<dbReference type="AlphaFoldDB" id="A0A642UQT3"/>
<comment type="similarity">
    <text evidence="1">Belongs to the Fmt family.</text>
</comment>
<organism evidence="7 8">
    <name type="scientific">Diutina rugosa</name>
    <name type="common">Yeast</name>
    <name type="synonym">Candida rugosa</name>
    <dbReference type="NCBI Taxonomy" id="5481"/>
    <lineage>
        <taxon>Eukaryota</taxon>
        <taxon>Fungi</taxon>
        <taxon>Dikarya</taxon>
        <taxon>Ascomycota</taxon>
        <taxon>Saccharomycotina</taxon>
        <taxon>Pichiomycetes</taxon>
        <taxon>Debaryomycetaceae</taxon>
        <taxon>Diutina</taxon>
    </lineage>
</organism>
<evidence type="ECO:0000313" key="8">
    <source>
        <dbReference type="Proteomes" id="UP000449547"/>
    </source>
</evidence>